<dbReference type="EMBL" id="JAYKOT010000003">
    <property type="protein sequence ID" value="MEB3429170.1"/>
    <property type="molecule type" value="Genomic_DNA"/>
</dbReference>
<proteinExistence type="predicted"/>
<organism evidence="4 6">
    <name type="scientific">Citroniella saccharovorans</name>
    <dbReference type="NCBI Taxonomy" id="2053367"/>
    <lineage>
        <taxon>Bacteria</taxon>
        <taxon>Bacillati</taxon>
        <taxon>Bacillota</taxon>
        <taxon>Tissierellia</taxon>
        <taxon>Tissierellales</taxon>
        <taxon>Peptoniphilaceae</taxon>
        <taxon>Citroniella</taxon>
    </lineage>
</organism>
<name>A0AAW9MNA7_9FIRM</name>
<dbReference type="Pfam" id="PF13518">
    <property type="entry name" value="HTH_28"/>
    <property type="match status" value="1"/>
</dbReference>
<sequence>MAKYSTEFKIKVVNAYLNNEGGYGTLAKKYDINGASIVERWVNSYKTQGYEGLKISRKNNSYSFEFKKNIVNLYLTGEMSYQELSNQFKINNPAIIARWVIDFRNQGLDGLRPKKRGRPSSMTKDKNNEKEKEQVKKEYSKEEIDEIAELKDKLYWAQMEIDFLKKKDGIRGRGRSENERMARIIHSLREKYPLKDLLKQFNFPKSTYMYWQKRFDRKNKDEAFENQIKKIRKDNPNYGYRRIHAMLRRLGILINKKKVQRLVQKLKLQVTNFARKSRKYYSYKGTVGKVAPNRIKRRFKTSVVHQKITTDTSEFKYYETDKYGNMQVKKLYLNPFLDMFNGEIISYSITTSPSLEAIITPLEEAISKTSDCKFKRIFHSDQGWAYQLKQYTEKLESNGILQSMSRKGNCLDNSPMENFFGILKQEIYYGRTFKSFNELKKTIEEYIKYYNEDRIKEKLGYLSPVEYRKLNAA</sequence>
<comment type="function">
    <text evidence="1">Involved in the transposition of the insertion sequence.</text>
</comment>
<feature type="region of interest" description="Disordered" evidence="2">
    <location>
        <begin position="110"/>
        <end position="138"/>
    </location>
</feature>
<dbReference type="PANTHER" id="PTHR46889:SF4">
    <property type="entry name" value="TRANSPOSASE INSO FOR INSERTION SEQUENCE ELEMENT IS911B-RELATED"/>
    <property type="match status" value="1"/>
</dbReference>
<dbReference type="InterPro" id="IPR055247">
    <property type="entry name" value="InsJ-like_HTH"/>
</dbReference>
<gene>
    <name evidence="4" type="ORF">VLK81_00285</name>
    <name evidence="5" type="ORF">VLK81_03885</name>
</gene>
<feature type="domain" description="Integrase catalytic" evidence="3">
    <location>
        <begin position="310"/>
        <end position="472"/>
    </location>
</feature>
<protein>
    <submittedName>
        <fullName evidence="4">IS3 family transposase</fullName>
    </submittedName>
</protein>
<dbReference type="InterPro" id="IPR025948">
    <property type="entry name" value="HTH-like_dom"/>
</dbReference>
<feature type="compositionally biased region" description="Basic and acidic residues" evidence="2">
    <location>
        <begin position="123"/>
        <end position="138"/>
    </location>
</feature>
<dbReference type="GO" id="GO:0015074">
    <property type="term" value="P:DNA integration"/>
    <property type="evidence" value="ECO:0007669"/>
    <property type="project" value="InterPro"/>
</dbReference>
<dbReference type="Pfam" id="PF13333">
    <property type="entry name" value="rve_2"/>
    <property type="match status" value="1"/>
</dbReference>
<dbReference type="PANTHER" id="PTHR46889">
    <property type="entry name" value="TRANSPOSASE INSF FOR INSERTION SEQUENCE IS3B-RELATED"/>
    <property type="match status" value="1"/>
</dbReference>
<evidence type="ECO:0000256" key="2">
    <source>
        <dbReference type="SAM" id="MobiDB-lite"/>
    </source>
</evidence>
<accession>A0AAW9MNA7</accession>
<dbReference type="InterPro" id="IPR010921">
    <property type="entry name" value="Trp_repressor/repl_initiator"/>
</dbReference>
<dbReference type="InterPro" id="IPR012337">
    <property type="entry name" value="RNaseH-like_sf"/>
</dbReference>
<comment type="caution">
    <text evidence="4">The sequence shown here is derived from an EMBL/GenBank/DDBJ whole genome shotgun (WGS) entry which is preliminary data.</text>
</comment>
<dbReference type="Pfam" id="PF13276">
    <property type="entry name" value="HTH_21"/>
    <property type="match status" value="1"/>
</dbReference>
<dbReference type="AlphaFoldDB" id="A0AAW9MNA7"/>
<dbReference type="InterPro" id="IPR048020">
    <property type="entry name" value="Transpos_IS3"/>
</dbReference>
<dbReference type="InterPro" id="IPR050900">
    <property type="entry name" value="Transposase_IS3/IS150/IS904"/>
</dbReference>
<dbReference type="SUPFAM" id="SSF53098">
    <property type="entry name" value="Ribonuclease H-like"/>
    <property type="match status" value="1"/>
</dbReference>
<dbReference type="RefSeq" id="WP_324618579.1">
    <property type="nucleotide sequence ID" value="NZ_JAYKOT010000001.1"/>
</dbReference>
<evidence type="ECO:0000313" key="5">
    <source>
        <dbReference type="EMBL" id="MEB3429170.1"/>
    </source>
</evidence>
<dbReference type="Gene3D" id="3.30.420.10">
    <property type="entry name" value="Ribonuclease H-like superfamily/Ribonuclease H"/>
    <property type="match status" value="1"/>
</dbReference>
<dbReference type="InterPro" id="IPR001584">
    <property type="entry name" value="Integrase_cat-core"/>
</dbReference>
<dbReference type="Proteomes" id="UP001357733">
    <property type="component" value="Unassembled WGS sequence"/>
</dbReference>
<dbReference type="GO" id="GO:0043565">
    <property type="term" value="F:sequence-specific DNA binding"/>
    <property type="evidence" value="ECO:0007669"/>
    <property type="project" value="InterPro"/>
</dbReference>
<dbReference type="PROSITE" id="PS50994">
    <property type="entry name" value="INTEGRASE"/>
    <property type="match status" value="1"/>
</dbReference>
<reference evidence="4 6" key="1">
    <citation type="submission" date="2024-01" db="EMBL/GenBank/DDBJ databases">
        <title>Complete genome sequence of Citroniella saccharovorans strain M6.X9, isolated from human fecal sample.</title>
        <authorList>
            <person name="Cheng G."/>
            <person name="Westerholm M."/>
            <person name="Schnurer A."/>
        </authorList>
    </citation>
    <scope>NUCLEOTIDE SEQUENCE [LARGE SCALE GENOMIC DNA]</scope>
    <source>
        <strain evidence="4 6">DSM 29873</strain>
    </source>
</reference>
<dbReference type="NCBIfam" id="NF033516">
    <property type="entry name" value="transpos_IS3"/>
    <property type="match status" value="1"/>
</dbReference>
<dbReference type="InterPro" id="IPR036388">
    <property type="entry name" value="WH-like_DNA-bd_sf"/>
</dbReference>
<evidence type="ECO:0000256" key="1">
    <source>
        <dbReference type="ARBA" id="ARBA00002286"/>
    </source>
</evidence>
<dbReference type="SUPFAM" id="SSF48295">
    <property type="entry name" value="TrpR-like"/>
    <property type="match status" value="1"/>
</dbReference>
<evidence type="ECO:0000313" key="6">
    <source>
        <dbReference type="Proteomes" id="UP001357733"/>
    </source>
</evidence>
<dbReference type="EMBL" id="JAYKOT010000001">
    <property type="protein sequence ID" value="MEB3428494.1"/>
    <property type="molecule type" value="Genomic_DNA"/>
</dbReference>
<dbReference type="Gene3D" id="1.10.10.10">
    <property type="entry name" value="Winged helix-like DNA-binding domain superfamily/Winged helix DNA-binding domain"/>
    <property type="match status" value="2"/>
</dbReference>
<evidence type="ECO:0000259" key="3">
    <source>
        <dbReference type="PROSITE" id="PS50994"/>
    </source>
</evidence>
<evidence type="ECO:0000313" key="4">
    <source>
        <dbReference type="EMBL" id="MEB3428494.1"/>
    </source>
</evidence>
<dbReference type="Pfam" id="PF00665">
    <property type="entry name" value="rve"/>
    <property type="match status" value="1"/>
</dbReference>
<dbReference type="InterPro" id="IPR036397">
    <property type="entry name" value="RNaseH_sf"/>
</dbReference>
<keyword evidence="6" id="KW-1185">Reference proteome</keyword>